<name>A0A6J2JP13_BOMMA</name>
<dbReference type="Gene3D" id="3.30.420.10">
    <property type="entry name" value="Ribonuclease H-like superfamily/Ribonuclease H"/>
    <property type="match status" value="1"/>
</dbReference>
<dbReference type="AlphaFoldDB" id="A0A6J2JP13"/>
<dbReference type="GO" id="GO:0003676">
    <property type="term" value="F:nucleic acid binding"/>
    <property type="evidence" value="ECO:0007669"/>
    <property type="project" value="InterPro"/>
</dbReference>
<dbReference type="KEGG" id="bman:114243863"/>
<evidence type="ECO:0000313" key="2">
    <source>
        <dbReference type="Proteomes" id="UP000504629"/>
    </source>
</evidence>
<dbReference type="InterPro" id="IPR040676">
    <property type="entry name" value="DUF5641"/>
</dbReference>
<keyword evidence="2" id="KW-1185">Reference proteome</keyword>
<dbReference type="OrthoDB" id="8061911at2759"/>
<protein>
    <submittedName>
        <fullName evidence="3">Uncharacterized protein LOC114243863</fullName>
    </submittedName>
</protein>
<dbReference type="InterPro" id="IPR001584">
    <property type="entry name" value="Integrase_cat-core"/>
</dbReference>
<dbReference type="InterPro" id="IPR012337">
    <property type="entry name" value="RNaseH-like_sf"/>
</dbReference>
<dbReference type="InterPro" id="IPR036397">
    <property type="entry name" value="RNaseH_sf"/>
</dbReference>
<dbReference type="RefSeq" id="XP_028031295.1">
    <property type="nucleotide sequence ID" value="XM_028175494.1"/>
</dbReference>
<reference evidence="3" key="1">
    <citation type="submission" date="2025-08" db="UniProtKB">
        <authorList>
            <consortium name="RefSeq"/>
        </authorList>
    </citation>
    <scope>IDENTIFICATION</scope>
    <source>
        <tissue evidence="3">Silk gland</tissue>
    </source>
</reference>
<dbReference type="Pfam" id="PF18701">
    <property type="entry name" value="DUF5641"/>
    <property type="match status" value="1"/>
</dbReference>
<dbReference type="PROSITE" id="PS50994">
    <property type="entry name" value="INTEGRASE"/>
    <property type="match status" value="1"/>
</dbReference>
<organism evidence="2 3">
    <name type="scientific">Bombyx mandarina</name>
    <name type="common">Wild silk moth</name>
    <name type="synonym">Wild silkworm</name>
    <dbReference type="NCBI Taxonomy" id="7092"/>
    <lineage>
        <taxon>Eukaryota</taxon>
        <taxon>Metazoa</taxon>
        <taxon>Ecdysozoa</taxon>
        <taxon>Arthropoda</taxon>
        <taxon>Hexapoda</taxon>
        <taxon>Insecta</taxon>
        <taxon>Pterygota</taxon>
        <taxon>Neoptera</taxon>
        <taxon>Endopterygota</taxon>
        <taxon>Lepidoptera</taxon>
        <taxon>Glossata</taxon>
        <taxon>Ditrysia</taxon>
        <taxon>Bombycoidea</taxon>
        <taxon>Bombycidae</taxon>
        <taxon>Bombycinae</taxon>
        <taxon>Bombyx</taxon>
    </lineage>
</organism>
<dbReference type="GeneID" id="114243863"/>
<evidence type="ECO:0000313" key="3">
    <source>
        <dbReference type="RefSeq" id="XP_028031295.1"/>
    </source>
</evidence>
<accession>A0A6J2JP13</accession>
<feature type="domain" description="Integrase catalytic" evidence="1">
    <location>
        <begin position="134"/>
        <end position="323"/>
    </location>
</feature>
<dbReference type="Proteomes" id="UP000504629">
    <property type="component" value="Unplaced"/>
</dbReference>
<dbReference type="PANTHER" id="PTHR47331">
    <property type="entry name" value="PHD-TYPE DOMAIN-CONTAINING PROTEIN"/>
    <property type="match status" value="1"/>
</dbReference>
<sequence length="440" mass="50152">MAQRQTFPLEYKLLKQHKKLNTKSKILSLSPFIDSRNIIRVGGRIQASNCPFEKKHPILLDAAHHLTKLIFEREHLRLMHAGPQLLLASVRDTVWPINGRRLARQTVHNCGTCRRFSGKTFIPKMGNLPAQRITPDFPFISVGLDFAGPFLILNRKGSGSRLIKCYLCIFICMRYKCIHLEAVSGLSKNDFILTLRRFISRRGKPAEIFSDNGRNFVGAANELGTYLRTNNASLSDFAAQEGIKFHFIPAYSPHFGGLWESGIKSAKHHIKRVIGDSHLTFEELQTLFAQVEAILNSRPLGPLSSSPDDLLPLSPGHFLIGRPLTSFPSPDVQNLNSNKLQRYQRLEQMRQHFWTRWQREYISELQQRQRWTQETANVKIGDLVLIKEDNTPPLCWRLGRVSQTFPGPDGITRVAEIRTATGSIRRSLIRLCPLFNGQET</sequence>
<gene>
    <name evidence="3" type="primary">LOC114243863</name>
</gene>
<dbReference type="PANTHER" id="PTHR47331:SF2">
    <property type="match status" value="1"/>
</dbReference>
<proteinExistence type="predicted"/>
<evidence type="ECO:0000259" key="1">
    <source>
        <dbReference type="PROSITE" id="PS50994"/>
    </source>
</evidence>
<dbReference type="SUPFAM" id="SSF53098">
    <property type="entry name" value="Ribonuclease H-like"/>
    <property type="match status" value="1"/>
</dbReference>
<dbReference type="GO" id="GO:0015074">
    <property type="term" value="P:DNA integration"/>
    <property type="evidence" value="ECO:0007669"/>
    <property type="project" value="InterPro"/>
</dbReference>